<reference evidence="2 3" key="1">
    <citation type="journal article" date="2016" name="Nat. Commun.">
        <title>Thousands of microbial genomes shed light on interconnected biogeochemical processes in an aquifer system.</title>
        <authorList>
            <person name="Anantharaman K."/>
            <person name="Brown C.T."/>
            <person name="Hug L.A."/>
            <person name="Sharon I."/>
            <person name="Castelle C.J."/>
            <person name="Probst A.J."/>
            <person name="Thomas B.C."/>
            <person name="Singh A."/>
            <person name="Wilkins M.J."/>
            <person name="Karaoz U."/>
            <person name="Brodie E.L."/>
            <person name="Williams K.H."/>
            <person name="Hubbard S.S."/>
            <person name="Banfield J.F."/>
        </authorList>
    </citation>
    <scope>NUCLEOTIDE SEQUENCE [LARGE SCALE GENOMIC DNA]</scope>
</reference>
<gene>
    <name evidence="2" type="ORF">A2319_02740</name>
</gene>
<dbReference type="SUPFAM" id="SSF46785">
    <property type="entry name" value="Winged helix' DNA-binding domain"/>
    <property type="match status" value="1"/>
</dbReference>
<feature type="domain" description="Transcription regulator TrmB N-terminal" evidence="1">
    <location>
        <begin position="6"/>
        <end position="74"/>
    </location>
</feature>
<comment type="caution">
    <text evidence="2">The sequence shown here is derived from an EMBL/GenBank/DDBJ whole genome shotgun (WGS) entry which is preliminary data.</text>
</comment>
<evidence type="ECO:0000313" key="3">
    <source>
        <dbReference type="Proteomes" id="UP000176420"/>
    </source>
</evidence>
<sequence>MYLELLQNLGLSKNEAEIYEKLLELGEASVSTISAETNINRRNIYDVLNRMMEKGLVFPIVQKGDSSYKPVDPNKLMELLKEKESQLQKNLPDLQQLYHTTPKEDEVYVYKGLEGWKNYMRDMVRVGQPTYFIGAKGAWLDERVKYFYPQFYKETQRKKIRFYHLFDWEVRDKFPKILKYVKKDYKFLPKGYSAPGGAVDIFGDHVNIISNMRLGGFEEEDFSFTVIVNQQIADSFRVWFHYMWDFCPKIK</sequence>
<name>A0A1G2BCC6_9BACT</name>
<protein>
    <recommendedName>
        <fullName evidence="1">Transcription regulator TrmB N-terminal domain-containing protein</fullName>
    </recommendedName>
</protein>
<evidence type="ECO:0000313" key="2">
    <source>
        <dbReference type="EMBL" id="OGY86804.1"/>
    </source>
</evidence>
<dbReference type="InterPro" id="IPR036388">
    <property type="entry name" value="WH-like_DNA-bd_sf"/>
</dbReference>
<dbReference type="PANTHER" id="PTHR34293:SF1">
    <property type="entry name" value="HTH-TYPE TRANSCRIPTIONAL REGULATOR TRMBL2"/>
    <property type="match status" value="1"/>
</dbReference>
<dbReference type="PANTHER" id="PTHR34293">
    <property type="entry name" value="HTH-TYPE TRANSCRIPTIONAL REGULATOR TRMBL2"/>
    <property type="match status" value="1"/>
</dbReference>
<dbReference type="Gene3D" id="1.10.10.10">
    <property type="entry name" value="Winged helix-like DNA-binding domain superfamily/Winged helix DNA-binding domain"/>
    <property type="match status" value="1"/>
</dbReference>
<evidence type="ECO:0000259" key="1">
    <source>
        <dbReference type="Pfam" id="PF01978"/>
    </source>
</evidence>
<dbReference type="EMBL" id="MHKI01000015">
    <property type="protein sequence ID" value="OGY86804.1"/>
    <property type="molecule type" value="Genomic_DNA"/>
</dbReference>
<dbReference type="Proteomes" id="UP000176420">
    <property type="component" value="Unassembled WGS sequence"/>
</dbReference>
<dbReference type="AlphaFoldDB" id="A0A1G2BCC6"/>
<organism evidence="2 3">
    <name type="scientific">Candidatus Kerfeldbacteria bacterium RIFOXYB2_FULL_38_14</name>
    <dbReference type="NCBI Taxonomy" id="1798547"/>
    <lineage>
        <taxon>Bacteria</taxon>
        <taxon>Candidatus Kerfeldiibacteriota</taxon>
    </lineage>
</organism>
<dbReference type="InterPro" id="IPR002831">
    <property type="entry name" value="Tscrpt_reg_TrmB_N"/>
</dbReference>
<accession>A0A1G2BCC6</accession>
<dbReference type="Pfam" id="PF01978">
    <property type="entry name" value="TrmB"/>
    <property type="match status" value="1"/>
</dbReference>
<proteinExistence type="predicted"/>
<dbReference type="InterPro" id="IPR036390">
    <property type="entry name" value="WH_DNA-bd_sf"/>
</dbReference>
<dbReference type="InterPro" id="IPR051797">
    <property type="entry name" value="TrmB-like"/>
</dbReference>